<dbReference type="Gene3D" id="3.40.50.1820">
    <property type="entry name" value="alpha/beta hydrolase"/>
    <property type="match status" value="1"/>
</dbReference>
<dbReference type="InterPro" id="IPR029058">
    <property type="entry name" value="AB_hydrolase_fold"/>
</dbReference>
<dbReference type="PANTHER" id="PTHR43248">
    <property type="entry name" value="2-SUCCINYL-6-HYDROXY-2,4-CYCLOHEXADIENE-1-CARBOXYLATE SYNTHASE"/>
    <property type="match status" value="1"/>
</dbReference>
<evidence type="ECO:0000256" key="3">
    <source>
        <dbReference type="ARBA" id="ARBA00022801"/>
    </source>
</evidence>
<feature type="chain" id="PRO_5011451935" evidence="5">
    <location>
        <begin position="20"/>
        <end position="505"/>
    </location>
</feature>
<evidence type="ECO:0000313" key="7">
    <source>
        <dbReference type="EMBL" id="SEP54480.1"/>
    </source>
</evidence>
<dbReference type="InterPro" id="IPR051601">
    <property type="entry name" value="Serine_prot/Carboxylest_S33"/>
</dbReference>
<comment type="similarity">
    <text evidence="1">Belongs to the peptidase S33 family.</text>
</comment>
<keyword evidence="3 7" id="KW-0378">Hydrolase</keyword>
<organism evidence="7 8">
    <name type="scientific">Amycolatopsis saalfeldensis</name>
    <dbReference type="NCBI Taxonomy" id="394193"/>
    <lineage>
        <taxon>Bacteria</taxon>
        <taxon>Bacillati</taxon>
        <taxon>Actinomycetota</taxon>
        <taxon>Actinomycetes</taxon>
        <taxon>Pseudonocardiales</taxon>
        <taxon>Pseudonocardiaceae</taxon>
        <taxon>Amycolatopsis</taxon>
    </lineage>
</organism>
<dbReference type="EMBL" id="FOEF01000049">
    <property type="protein sequence ID" value="SEP54480.1"/>
    <property type="molecule type" value="Genomic_DNA"/>
</dbReference>
<gene>
    <name evidence="7" type="ORF">SAMN04489732_1496</name>
</gene>
<feature type="region of interest" description="Disordered" evidence="4">
    <location>
        <begin position="148"/>
        <end position="168"/>
    </location>
</feature>
<keyword evidence="2 5" id="KW-0732">Signal</keyword>
<dbReference type="Pfam" id="PF00561">
    <property type="entry name" value="Abhydrolase_1"/>
    <property type="match status" value="1"/>
</dbReference>
<feature type="compositionally biased region" description="Basic and acidic residues" evidence="4">
    <location>
        <begin position="148"/>
        <end position="161"/>
    </location>
</feature>
<accession>A0A1H8YQM1</accession>
<dbReference type="RefSeq" id="WP_245787823.1">
    <property type="nucleotide sequence ID" value="NZ_FOEF01000049.1"/>
</dbReference>
<evidence type="ECO:0000256" key="2">
    <source>
        <dbReference type="ARBA" id="ARBA00022729"/>
    </source>
</evidence>
<dbReference type="AlphaFoldDB" id="A0A1H8YQM1"/>
<evidence type="ECO:0000256" key="5">
    <source>
        <dbReference type="SAM" id="SignalP"/>
    </source>
</evidence>
<dbReference type="SUPFAM" id="SSF53474">
    <property type="entry name" value="alpha/beta-Hydrolases"/>
    <property type="match status" value="1"/>
</dbReference>
<dbReference type="GO" id="GO:0016787">
    <property type="term" value="F:hydrolase activity"/>
    <property type="evidence" value="ECO:0007669"/>
    <property type="project" value="UniProtKB-KW"/>
</dbReference>
<dbReference type="PANTHER" id="PTHR43248:SF29">
    <property type="entry name" value="TRIPEPTIDYL AMINOPEPTIDASE"/>
    <property type="match status" value="1"/>
</dbReference>
<dbReference type="PROSITE" id="PS51257">
    <property type="entry name" value="PROKAR_LIPOPROTEIN"/>
    <property type="match status" value="1"/>
</dbReference>
<evidence type="ECO:0000256" key="4">
    <source>
        <dbReference type="SAM" id="MobiDB-lite"/>
    </source>
</evidence>
<sequence>MRRLAAVVAAALAATACSASPPSPKPGPGPLDRFTTQRLAWGACTPYGQNDFEKQTYADNALECASLTVPLDYSKPTGETVTVGLLRHRATDAAKRVGALVVDPGGPGGSGMMAAASLVQPAGELAKEFDLVGFDPRGVHASRPRITCRSDADQDADRASDIESDNSPAGVAKQLAEAKDYGAACVGHTGAEFLEHVGTREVVQDLDVLRAALGEPKLTYLGYSYGTQIGSAYAEAYPTRVRAMVLDGAIDPALDLPRALITQTVGFQDAFTEFAKWCAPRPGCPLQGDPTAAFQRLARPLVAKPVPARGARKLSFEDAITGTSAALYSRQRWDYLAAGLSQLEHDQGGNLLDLADSYYERDRQGHYGGEIDAYFAVRCVDFARVTDRAAIDAAHRQMLAGAPFLAGGTPDTSELDICSNWPVPPTSRAHRPAAPRGLPKVLVVSTTHDPATPYQQGVDLAKDLGAALLTFEGTQHTAFLSGSACVDKAVGDYLRTGIAAGTRCT</sequence>
<evidence type="ECO:0000259" key="6">
    <source>
        <dbReference type="Pfam" id="PF00561"/>
    </source>
</evidence>
<evidence type="ECO:0000256" key="1">
    <source>
        <dbReference type="ARBA" id="ARBA00010088"/>
    </source>
</evidence>
<name>A0A1H8YQM1_9PSEU</name>
<evidence type="ECO:0000313" key="8">
    <source>
        <dbReference type="Proteomes" id="UP000198582"/>
    </source>
</evidence>
<reference evidence="7 8" key="1">
    <citation type="submission" date="2016-10" db="EMBL/GenBank/DDBJ databases">
        <authorList>
            <person name="de Groot N.N."/>
        </authorList>
    </citation>
    <scope>NUCLEOTIDE SEQUENCE [LARGE SCALE GENOMIC DNA]</scope>
    <source>
        <strain evidence="7 8">DSM 44993</strain>
    </source>
</reference>
<protein>
    <submittedName>
        <fullName evidence="7">Alpha/beta hydrolase fold</fullName>
    </submittedName>
</protein>
<dbReference type="InterPro" id="IPR000073">
    <property type="entry name" value="AB_hydrolase_1"/>
</dbReference>
<keyword evidence="8" id="KW-1185">Reference proteome</keyword>
<proteinExistence type="inferred from homology"/>
<feature type="signal peptide" evidence="5">
    <location>
        <begin position="1"/>
        <end position="19"/>
    </location>
</feature>
<dbReference type="Proteomes" id="UP000198582">
    <property type="component" value="Unassembled WGS sequence"/>
</dbReference>
<dbReference type="STRING" id="394193.SAMN04489732_1496"/>
<feature type="domain" description="AB hydrolase-1" evidence="6">
    <location>
        <begin position="99"/>
        <end position="482"/>
    </location>
</feature>